<dbReference type="GO" id="GO:0051539">
    <property type="term" value="F:4 iron, 4 sulfur cluster binding"/>
    <property type="evidence" value="ECO:0007669"/>
    <property type="project" value="UniProtKB-KW"/>
</dbReference>
<dbReference type="Proteomes" id="UP000323164">
    <property type="component" value="Unassembled WGS sequence"/>
</dbReference>
<evidence type="ECO:0000313" key="7">
    <source>
        <dbReference type="EMBL" id="TZF80347.1"/>
    </source>
</evidence>
<gene>
    <name evidence="7" type="ORF">FW784_14070</name>
</gene>
<keyword evidence="4" id="KW-0408">Iron</keyword>
<keyword evidence="3" id="KW-0677">Repeat</keyword>
<sequence>MAAYYADRGGTRPHAPGVGLVDVHAQVEAVIVAHQDRRRAAPPESIGARPVAALFVGCVADTYEASTRASLAVLMDACGIQLQTPAGQGCCGAVHAHSGNASGAAALATRNARAFEGATQVVTLATGCHAAVNDALAPRVP</sequence>
<proteinExistence type="predicted"/>
<evidence type="ECO:0000256" key="1">
    <source>
        <dbReference type="ARBA" id="ARBA00022485"/>
    </source>
</evidence>
<dbReference type="GO" id="GO:0046872">
    <property type="term" value="F:metal ion binding"/>
    <property type="evidence" value="ECO:0007669"/>
    <property type="project" value="UniProtKB-KW"/>
</dbReference>
<dbReference type="EMBL" id="VTRV01000281">
    <property type="protein sequence ID" value="TZF80347.1"/>
    <property type="molecule type" value="Genomic_DNA"/>
</dbReference>
<keyword evidence="5" id="KW-0411">Iron-sulfur</keyword>
<protein>
    <recommendedName>
        <fullName evidence="6">Cysteine-rich domain-containing protein</fullName>
    </recommendedName>
</protein>
<comment type="caution">
    <text evidence="7">The sequence shown here is derived from an EMBL/GenBank/DDBJ whole genome shotgun (WGS) entry which is preliminary data.</text>
</comment>
<dbReference type="RefSeq" id="WP_268890921.1">
    <property type="nucleotide sequence ID" value="NZ_VTRV01000281.1"/>
</dbReference>
<keyword evidence="8" id="KW-1185">Reference proteome</keyword>
<evidence type="ECO:0000256" key="2">
    <source>
        <dbReference type="ARBA" id="ARBA00022723"/>
    </source>
</evidence>
<evidence type="ECO:0000256" key="4">
    <source>
        <dbReference type="ARBA" id="ARBA00023004"/>
    </source>
</evidence>
<reference evidence="7 8" key="1">
    <citation type="submission" date="2019-08" db="EMBL/GenBank/DDBJ databases">
        <title>Draft genome sequence of Lysobacter sp. UKS-15.</title>
        <authorList>
            <person name="Im W.-T."/>
        </authorList>
    </citation>
    <scope>NUCLEOTIDE SEQUENCE [LARGE SCALE GENOMIC DNA]</scope>
    <source>
        <strain evidence="7 8">UKS-15</strain>
    </source>
</reference>
<evidence type="ECO:0000313" key="8">
    <source>
        <dbReference type="Proteomes" id="UP000323164"/>
    </source>
</evidence>
<dbReference type="InterPro" id="IPR004017">
    <property type="entry name" value="Cys_rich_dom"/>
</dbReference>
<accession>A0A5D8YDL8</accession>
<keyword evidence="2" id="KW-0479">Metal-binding</keyword>
<dbReference type="PANTHER" id="PTHR32479:SF19">
    <property type="entry name" value="ANAEROBIC GLYCEROL-3-PHOSPHATE DEHYDROGENASE SUBUNIT C"/>
    <property type="match status" value="1"/>
</dbReference>
<evidence type="ECO:0000256" key="3">
    <source>
        <dbReference type="ARBA" id="ARBA00022737"/>
    </source>
</evidence>
<dbReference type="PANTHER" id="PTHR32479">
    <property type="entry name" value="GLYCOLATE OXIDASE IRON-SULFUR SUBUNIT"/>
    <property type="match status" value="1"/>
</dbReference>
<keyword evidence="1" id="KW-0004">4Fe-4S</keyword>
<dbReference type="AlphaFoldDB" id="A0A5D8YDL8"/>
<evidence type="ECO:0000256" key="5">
    <source>
        <dbReference type="ARBA" id="ARBA00023014"/>
    </source>
</evidence>
<name>A0A5D8YDL8_9GAMM</name>
<organism evidence="7 8">
    <name type="scientific">Cognatilysobacter lacus</name>
    <dbReference type="NCBI Taxonomy" id="1643323"/>
    <lineage>
        <taxon>Bacteria</taxon>
        <taxon>Pseudomonadati</taxon>
        <taxon>Pseudomonadota</taxon>
        <taxon>Gammaproteobacteria</taxon>
        <taxon>Lysobacterales</taxon>
        <taxon>Lysobacteraceae</taxon>
        <taxon>Cognatilysobacter</taxon>
    </lineage>
</organism>
<dbReference type="Pfam" id="PF02754">
    <property type="entry name" value="CCG"/>
    <property type="match status" value="1"/>
</dbReference>
<evidence type="ECO:0000259" key="6">
    <source>
        <dbReference type="Pfam" id="PF02754"/>
    </source>
</evidence>
<dbReference type="GO" id="GO:0016491">
    <property type="term" value="F:oxidoreductase activity"/>
    <property type="evidence" value="ECO:0007669"/>
    <property type="project" value="UniProtKB-ARBA"/>
</dbReference>
<feature type="non-terminal residue" evidence="7">
    <location>
        <position position="141"/>
    </location>
</feature>
<feature type="domain" description="Cysteine-rich" evidence="6">
    <location>
        <begin position="53"/>
        <end position="132"/>
    </location>
</feature>